<dbReference type="PANTHER" id="PTHR44757">
    <property type="entry name" value="DIGUANYLATE CYCLASE DGCP"/>
    <property type="match status" value="1"/>
</dbReference>
<dbReference type="InterPro" id="IPR035965">
    <property type="entry name" value="PAS-like_dom_sf"/>
</dbReference>
<dbReference type="Gene3D" id="3.20.20.450">
    <property type="entry name" value="EAL domain"/>
    <property type="match status" value="1"/>
</dbReference>
<dbReference type="InterPro" id="IPR000160">
    <property type="entry name" value="GGDEF_dom"/>
</dbReference>
<dbReference type="SMART" id="SM00086">
    <property type="entry name" value="PAC"/>
    <property type="match status" value="1"/>
</dbReference>
<dbReference type="PROSITE" id="PS50883">
    <property type="entry name" value="EAL"/>
    <property type="match status" value="1"/>
</dbReference>
<dbReference type="InterPro" id="IPR001633">
    <property type="entry name" value="EAL_dom"/>
</dbReference>
<keyword evidence="6" id="KW-1185">Reference proteome</keyword>
<dbReference type="InterPro" id="IPR001610">
    <property type="entry name" value="PAC"/>
</dbReference>
<feature type="domain" description="EAL" evidence="3">
    <location>
        <begin position="300"/>
        <end position="553"/>
    </location>
</feature>
<dbReference type="Proteomes" id="UP001065593">
    <property type="component" value="Unassembled WGS sequence"/>
</dbReference>
<dbReference type="SMART" id="SM00052">
    <property type="entry name" value="EAL"/>
    <property type="match status" value="1"/>
</dbReference>
<dbReference type="EMBL" id="BRZA01000002">
    <property type="protein sequence ID" value="GLC89302.1"/>
    <property type="molecule type" value="Genomic_DNA"/>
</dbReference>
<dbReference type="CDD" id="cd01949">
    <property type="entry name" value="GGDEF"/>
    <property type="match status" value="1"/>
</dbReference>
<dbReference type="InterPro" id="IPR043128">
    <property type="entry name" value="Rev_trsase/Diguanyl_cyclase"/>
</dbReference>
<comment type="caution">
    <text evidence="5">The sequence shown here is derived from an EMBL/GenBank/DDBJ whole genome shotgun (WGS) entry which is preliminary data.</text>
</comment>
<evidence type="ECO:0000259" key="1">
    <source>
        <dbReference type="PROSITE" id="PS50112"/>
    </source>
</evidence>
<feature type="domain" description="PAS" evidence="1">
    <location>
        <begin position="1"/>
        <end position="64"/>
    </location>
</feature>
<dbReference type="NCBIfam" id="TIGR00229">
    <property type="entry name" value="sensory_box"/>
    <property type="match status" value="1"/>
</dbReference>
<dbReference type="RefSeq" id="WP_264989036.1">
    <property type="nucleotide sequence ID" value="NZ_BRZA01000002.1"/>
</dbReference>
<protein>
    <submittedName>
        <fullName evidence="5">GGDEF domain-containing protein</fullName>
    </submittedName>
</protein>
<evidence type="ECO:0000313" key="5">
    <source>
        <dbReference type="EMBL" id="GLC89302.1"/>
    </source>
</evidence>
<dbReference type="SMART" id="SM00267">
    <property type="entry name" value="GGDEF"/>
    <property type="match status" value="1"/>
</dbReference>
<dbReference type="InterPro" id="IPR000014">
    <property type="entry name" value="PAS"/>
</dbReference>
<dbReference type="NCBIfam" id="TIGR00254">
    <property type="entry name" value="GGDEF"/>
    <property type="match status" value="1"/>
</dbReference>
<dbReference type="SMART" id="SM00091">
    <property type="entry name" value="PAS"/>
    <property type="match status" value="1"/>
</dbReference>
<dbReference type="PROSITE" id="PS50113">
    <property type="entry name" value="PAC"/>
    <property type="match status" value="1"/>
</dbReference>
<dbReference type="Gene3D" id="3.30.450.20">
    <property type="entry name" value="PAS domain"/>
    <property type="match status" value="1"/>
</dbReference>
<dbReference type="SUPFAM" id="SSF141868">
    <property type="entry name" value="EAL domain-like"/>
    <property type="match status" value="1"/>
</dbReference>
<organism evidence="5 6">
    <name type="scientific">Lysinibacillus piscis</name>
    <dbReference type="NCBI Taxonomy" id="2518931"/>
    <lineage>
        <taxon>Bacteria</taxon>
        <taxon>Bacillati</taxon>
        <taxon>Bacillota</taxon>
        <taxon>Bacilli</taxon>
        <taxon>Bacillales</taxon>
        <taxon>Bacillaceae</taxon>
        <taxon>Lysinibacillus</taxon>
    </lineage>
</organism>
<reference evidence="5" key="1">
    <citation type="submission" date="2022-08" db="EMBL/GenBank/DDBJ databases">
        <title>Draft genome sequence of Lysinibacillus sp. strain KH24.</title>
        <authorList>
            <person name="Kanbe H."/>
            <person name="Itoh H."/>
        </authorList>
    </citation>
    <scope>NUCLEOTIDE SEQUENCE</scope>
    <source>
        <strain evidence="5">KH24</strain>
    </source>
</reference>
<evidence type="ECO:0000259" key="2">
    <source>
        <dbReference type="PROSITE" id="PS50113"/>
    </source>
</evidence>
<dbReference type="Pfam" id="PF00563">
    <property type="entry name" value="EAL"/>
    <property type="match status" value="1"/>
</dbReference>
<dbReference type="CDD" id="cd01948">
    <property type="entry name" value="EAL"/>
    <property type="match status" value="1"/>
</dbReference>
<dbReference type="CDD" id="cd00130">
    <property type="entry name" value="PAS"/>
    <property type="match status" value="1"/>
</dbReference>
<name>A0ABQ5NMG2_9BACI</name>
<dbReference type="InterPro" id="IPR000700">
    <property type="entry name" value="PAS-assoc_C"/>
</dbReference>
<dbReference type="InterPro" id="IPR029787">
    <property type="entry name" value="Nucleotide_cyclase"/>
</dbReference>
<dbReference type="InterPro" id="IPR052155">
    <property type="entry name" value="Biofilm_reg_signaling"/>
</dbReference>
<dbReference type="SUPFAM" id="SSF55073">
    <property type="entry name" value="Nucleotide cyclase"/>
    <property type="match status" value="1"/>
</dbReference>
<dbReference type="Gene3D" id="3.30.70.270">
    <property type="match status" value="1"/>
</dbReference>
<evidence type="ECO:0000313" key="6">
    <source>
        <dbReference type="Proteomes" id="UP001065593"/>
    </source>
</evidence>
<dbReference type="PROSITE" id="PS50887">
    <property type="entry name" value="GGDEF"/>
    <property type="match status" value="1"/>
</dbReference>
<proteinExistence type="predicted"/>
<gene>
    <name evidence="5" type="ORF">LYSBPC_24290</name>
</gene>
<dbReference type="Pfam" id="PF00990">
    <property type="entry name" value="GGDEF"/>
    <property type="match status" value="1"/>
</dbReference>
<dbReference type="PROSITE" id="PS50112">
    <property type="entry name" value="PAS"/>
    <property type="match status" value="1"/>
</dbReference>
<feature type="domain" description="PAC" evidence="2">
    <location>
        <begin position="77"/>
        <end position="131"/>
    </location>
</feature>
<sequence>MEKKIKELYDIQLALNATTILAITDAAGRITYANQKFCDISQYTEDELVGKTHRVINSGYHPSSFFKNMWNTISQGKTWREEICNRAKDGSIYWVDTTIVPSCNEHGKPYQYISIRHDITEKKRLAFELEHRLIYDAVTGLPNNVFLQRAVEGKIQQQEPFYLIKINIDDFKSYNESLGAEHADQILKRIGERLTTFLKEPSFLLTRTYGDEFVLLCKIHPNHIDTYIQSLFQLFETPIFHVDSDYYVTFCVGAVYYPDNATTFNNLIYHVNVAIEEAKRNGKNTYTIFQNEMLSNTKKNLQLKNKLYKAIQAKSFMMYYQPQWMAQGNLTGFEALVRWHDEEWGFISPAEFIPLAERTGLITPLGYVLFEQMLKDIETLQKAVGTHITISFNLSLRQFFDAQLITRLLDLCALYHIPPHIIKIEITERVATSNIEHVILIIQKLRDIGMDVELDDYGTGFSGLRYLTDFPINCIKIDQSFIEKYLTSVKNKAIVDSMIHVAHELGCTTIAEGIETKEQLQHLIEQGCDSFQGYLLGRPQPASYYEQHELTFDDH</sequence>
<dbReference type="Pfam" id="PF13426">
    <property type="entry name" value="PAS_9"/>
    <property type="match status" value="1"/>
</dbReference>
<dbReference type="InterPro" id="IPR035919">
    <property type="entry name" value="EAL_sf"/>
</dbReference>
<accession>A0ABQ5NMG2</accession>
<evidence type="ECO:0000259" key="4">
    <source>
        <dbReference type="PROSITE" id="PS50887"/>
    </source>
</evidence>
<dbReference type="PANTHER" id="PTHR44757:SF2">
    <property type="entry name" value="BIOFILM ARCHITECTURE MAINTENANCE PROTEIN MBAA"/>
    <property type="match status" value="1"/>
</dbReference>
<feature type="domain" description="GGDEF" evidence="4">
    <location>
        <begin position="159"/>
        <end position="291"/>
    </location>
</feature>
<evidence type="ECO:0000259" key="3">
    <source>
        <dbReference type="PROSITE" id="PS50883"/>
    </source>
</evidence>
<dbReference type="SUPFAM" id="SSF55785">
    <property type="entry name" value="PYP-like sensor domain (PAS domain)"/>
    <property type="match status" value="1"/>
</dbReference>